<evidence type="ECO:0000259" key="4">
    <source>
        <dbReference type="PROSITE" id="PS51762"/>
    </source>
</evidence>
<evidence type="ECO:0000313" key="6">
    <source>
        <dbReference type="Proteomes" id="UP001420932"/>
    </source>
</evidence>
<evidence type="ECO:0000256" key="1">
    <source>
        <dbReference type="ARBA" id="ARBA00022801"/>
    </source>
</evidence>
<protein>
    <recommendedName>
        <fullName evidence="4">GH16 domain-containing protein</fullName>
    </recommendedName>
</protein>
<dbReference type="GO" id="GO:0004553">
    <property type="term" value="F:hydrolase activity, hydrolyzing O-glycosyl compounds"/>
    <property type="evidence" value="ECO:0007669"/>
    <property type="project" value="InterPro"/>
</dbReference>
<dbReference type="InterPro" id="IPR000757">
    <property type="entry name" value="Beta-glucanase-like"/>
</dbReference>
<dbReference type="PROSITE" id="PS51762">
    <property type="entry name" value="GH16_2"/>
    <property type="match status" value="1"/>
</dbReference>
<evidence type="ECO:0000313" key="5">
    <source>
        <dbReference type="EMBL" id="KAK9142664.1"/>
    </source>
</evidence>
<dbReference type="EMBL" id="JBBNAF010000005">
    <property type="protein sequence ID" value="KAK9142664.1"/>
    <property type="molecule type" value="Genomic_DNA"/>
</dbReference>
<dbReference type="InterPro" id="IPR044791">
    <property type="entry name" value="Beta-glucanase/XTH"/>
</dbReference>
<dbReference type="Pfam" id="PF00722">
    <property type="entry name" value="Glyco_hydro_16"/>
    <property type="match status" value="1"/>
</dbReference>
<dbReference type="SUPFAM" id="SSF49899">
    <property type="entry name" value="Concanavalin A-like lectins/glucanases"/>
    <property type="match status" value="1"/>
</dbReference>
<sequence>MAHRREGGYALARRLSTPWHGCLGTPWHGALAQSTGGLRHDPWTDHGADHPESVGLYRAPASTRGAWARPGTTEQSLSRKETWATHDQGGPEYQEHVAIDPVMVAVMERCGNKGARQLVVAFGQPIVDAKFSNSMYFNWGAQHSSIVGDGDELHLVLDQTSGSGVQSKKRFLFGSIEILMKLVPGNSAGTATAYYVSTDSSWSGP</sequence>
<organism evidence="5 6">
    <name type="scientific">Stephania yunnanensis</name>
    <dbReference type="NCBI Taxonomy" id="152371"/>
    <lineage>
        <taxon>Eukaryota</taxon>
        <taxon>Viridiplantae</taxon>
        <taxon>Streptophyta</taxon>
        <taxon>Embryophyta</taxon>
        <taxon>Tracheophyta</taxon>
        <taxon>Spermatophyta</taxon>
        <taxon>Magnoliopsida</taxon>
        <taxon>Ranunculales</taxon>
        <taxon>Menispermaceae</taxon>
        <taxon>Menispermoideae</taxon>
        <taxon>Cissampelideae</taxon>
        <taxon>Stephania</taxon>
    </lineage>
</organism>
<feature type="region of interest" description="Disordered" evidence="3">
    <location>
        <begin position="66"/>
        <end position="92"/>
    </location>
</feature>
<dbReference type="Proteomes" id="UP001420932">
    <property type="component" value="Unassembled WGS sequence"/>
</dbReference>
<evidence type="ECO:0000256" key="2">
    <source>
        <dbReference type="ARBA" id="ARBA00023295"/>
    </source>
</evidence>
<dbReference type="PANTHER" id="PTHR31062">
    <property type="entry name" value="XYLOGLUCAN ENDOTRANSGLUCOSYLASE/HYDROLASE PROTEIN 8-RELATED"/>
    <property type="match status" value="1"/>
</dbReference>
<keyword evidence="2" id="KW-0326">Glycosidase</keyword>
<name>A0AAP0JZI7_9MAGN</name>
<reference evidence="5 6" key="1">
    <citation type="submission" date="2024-01" db="EMBL/GenBank/DDBJ databases">
        <title>Genome assemblies of Stephania.</title>
        <authorList>
            <person name="Yang L."/>
        </authorList>
    </citation>
    <scope>NUCLEOTIDE SEQUENCE [LARGE SCALE GENOMIC DNA]</scope>
    <source>
        <strain evidence="5">YNDBR</strain>
        <tissue evidence="5">Leaf</tissue>
    </source>
</reference>
<evidence type="ECO:0000256" key="3">
    <source>
        <dbReference type="SAM" id="MobiDB-lite"/>
    </source>
</evidence>
<dbReference type="InterPro" id="IPR013320">
    <property type="entry name" value="ConA-like_dom_sf"/>
</dbReference>
<dbReference type="AlphaFoldDB" id="A0AAP0JZI7"/>
<accession>A0AAP0JZI7</accession>
<comment type="caution">
    <text evidence="5">The sequence shown here is derived from an EMBL/GenBank/DDBJ whole genome shotgun (WGS) entry which is preliminary data.</text>
</comment>
<dbReference type="GO" id="GO:0005975">
    <property type="term" value="P:carbohydrate metabolic process"/>
    <property type="evidence" value="ECO:0007669"/>
    <property type="project" value="InterPro"/>
</dbReference>
<gene>
    <name evidence="5" type="ORF">Syun_012064</name>
</gene>
<feature type="domain" description="GH16" evidence="4">
    <location>
        <begin position="86"/>
        <end position="205"/>
    </location>
</feature>
<keyword evidence="6" id="KW-1185">Reference proteome</keyword>
<keyword evidence="1" id="KW-0378">Hydrolase</keyword>
<proteinExistence type="predicted"/>
<dbReference type="Gene3D" id="2.60.120.200">
    <property type="match status" value="1"/>
</dbReference>